<dbReference type="PANTHER" id="PTHR35601:SF1">
    <property type="entry name" value="TOXIN RELE"/>
    <property type="match status" value="1"/>
</dbReference>
<comment type="caution">
    <text evidence="3">The sequence shown here is derived from an EMBL/GenBank/DDBJ whole genome shotgun (WGS) entry which is preliminary data.</text>
</comment>
<dbReference type="NCBIfam" id="TIGR02385">
    <property type="entry name" value="RelE_StbE"/>
    <property type="match status" value="1"/>
</dbReference>
<dbReference type="EMBL" id="CCBC010000207">
    <property type="protein sequence ID" value="CDO18871.1"/>
    <property type="molecule type" value="Genomic_DNA"/>
</dbReference>
<evidence type="ECO:0000313" key="3">
    <source>
        <dbReference type="EMBL" id="CDO18871.1"/>
    </source>
</evidence>
<dbReference type="Pfam" id="PF05016">
    <property type="entry name" value="ParE_toxin"/>
    <property type="match status" value="1"/>
</dbReference>
<evidence type="ECO:0000256" key="1">
    <source>
        <dbReference type="ARBA" id="ARBA00006226"/>
    </source>
</evidence>
<keyword evidence="2" id="KW-1277">Toxin-antitoxin system</keyword>
<dbReference type="AlphaFoldDB" id="A0A060RIS2"/>
<dbReference type="InterPro" id="IPR007712">
    <property type="entry name" value="RelE/ParE_toxin"/>
</dbReference>
<accession>A0A060RIS2</accession>
<proteinExistence type="inferred from homology"/>
<dbReference type="RefSeq" id="WP_039695314.1">
    <property type="nucleotide sequence ID" value="NZ_FNFJ01000002.1"/>
</dbReference>
<sequence length="89" mass="10456">MTYRLVVSDKVKKQLKKMDKHVRLMLAKDMKKHLDGVENPRQTGKALTGQFKGLWRYRIGNYRVICDIIDDDLVVLAIEVGHRKDIYKN</sequence>
<dbReference type="PANTHER" id="PTHR35601">
    <property type="entry name" value="TOXIN RELE"/>
    <property type="match status" value="1"/>
</dbReference>
<dbReference type="Proteomes" id="UP000027584">
    <property type="component" value="Unassembled WGS sequence"/>
</dbReference>
<protein>
    <submittedName>
        <fullName evidence="3">Addiction module toxin, RelE/StbE family</fullName>
    </submittedName>
</protein>
<reference evidence="3 4" key="2">
    <citation type="submission" date="2014-05" db="EMBL/GenBank/DDBJ databases">
        <title>Genome sequence of Streptococcus gallolyticus.</title>
        <authorList>
            <person name="Del Campo R."/>
        </authorList>
    </citation>
    <scope>NUCLEOTIDE SEQUENCE [LARGE SCALE GENOMIC DNA]</scope>
    <source>
        <strain evidence="3 4">LMG17956</strain>
    </source>
</reference>
<organism evidence="3 4">
    <name type="scientific">Streptococcus gallolyticus</name>
    <dbReference type="NCBI Taxonomy" id="315405"/>
    <lineage>
        <taxon>Bacteria</taxon>
        <taxon>Bacillati</taxon>
        <taxon>Bacillota</taxon>
        <taxon>Bacilli</taxon>
        <taxon>Lactobacillales</taxon>
        <taxon>Streptococcaceae</taxon>
        <taxon>Streptococcus</taxon>
    </lineage>
</organism>
<evidence type="ECO:0000256" key="2">
    <source>
        <dbReference type="ARBA" id="ARBA00022649"/>
    </source>
</evidence>
<comment type="similarity">
    <text evidence="1">Belongs to the RelE toxin family.</text>
</comment>
<dbReference type="InterPro" id="IPR035093">
    <property type="entry name" value="RelE/ParE_toxin_dom_sf"/>
</dbReference>
<dbReference type="Gene3D" id="3.30.2310.20">
    <property type="entry name" value="RelE-like"/>
    <property type="match status" value="1"/>
</dbReference>
<reference evidence="3 4" key="1">
    <citation type="submission" date="2014-02" db="EMBL/GenBank/DDBJ databases">
        <authorList>
            <person name="Manrique M."/>
        </authorList>
    </citation>
    <scope>NUCLEOTIDE SEQUENCE [LARGE SCALE GENOMIC DNA]</scope>
    <source>
        <strain evidence="3 4">LMG17956</strain>
    </source>
</reference>
<gene>
    <name evidence="3" type="ORF">BN963_SGAL_02078</name>
</gene>
<name>A0A060RIS2_9STRE</name>
<evidence type="ECO:0000313" key="4">
    <source>
        <dbReference type="Proteomes" id="UP000027584"/>
    </source>
</evidence>
<dbReference type="SUPFAM" id="SSF143011">
    <property type="entry name" value="RelE-like"/>
    <property type="match status" value="1"/>
</dbReference>